<proteinExistence type="predicted"/>
<evidence type="ECO:0008006" key="3">
    <source>
        <dbReference type="Google" id="ProtNLM"/>
    </source>
</evidence>
<organism evidence="1 2">
    <name type="scientific">Cyprinus carpio</name>
    <name type="common">Common carp</name>
    <dbReference type="NCBI Taxonomy" id="7962"/>
    <lineage>
        <taxon>Eukaryota</taxon>
        <taxon>Metazoa</taxon>
        <taxon>Chordata</taxon>
        <taxon>Craniata</taxon>
        <taxon>Vertebrata</taxon>
        <taxon>Euteleostomi</taxon>
        <taxon>Actinopterygii</taxon>
        <taxon>Neopterygii</taxon>
        <taxon>Teleostei</taxon>
        <taxon>Ostariophysi</taxon>
        <taxon>Cypriniformes</taxon>
        <taxon>Cyprinidae</taxon>
        <taxon>Cyprininae</taxon>
        <taxon>Cyprinus</taxon>
    </lineage>
</organism>
<name>A0A8C2EN22_CYPCA</name>
<dbReference type="Ensembl" id="ENSCCRT00020044621.1">
    <property type="protein sequence ID" value="ENSCCRP00020040901.1"/>
    <property type="gene ID" value="ENSCCRG00020018107.1"/>
</dbReference>
<evidence type="ECO:0000313" key="1">
    <source>
        <dbReference type="Ensembl" id="ENSCCRP00020040901.1"/>
    </source>
</evidence>
<accession>A0A8C2EN22</accession>
<evidence type="ECO:0000313" key="2">
    <source>
        <dbReference type="Proteomes" id="UP000694701"/>
    </source>
</evidence>
<dbReference type="Gene3D" id="2.60.40.10">
    <property type="entry name" value="Immunoglobulins"/>
    <property type="match status" value="1"/>
</dbReference>
<dbReference type="Proteomes" id="UP000694701">
    <property type="component" value="Unplaced"/>
</dbReference>
<sequence length="296" mass="31992">MRVVVVAVVDPAGLNPPKGSVNKPKCEINPFMPHASMVRWASALTDSAQSPVYLQADWFSVAAQGLDEQLMLSNIMRALSASKEPKVNLCPIPTSHTSLGEGWLFLAYDSKNDRFTKTSETGADIDITGLYDTGNASLILEESEVGHSGTYICTVCLPHLLAQGAVDLEIIGKLMLIVLLVQCEASGGRWDVPLSGQGSVTGHRQASDGTFSQSIRLELDSVKLGLGRGGDVTCVAEHDELLHSITPSIEDSMAMVAVALVLYDMIKFLSWTFSSSGESVQSDHYNLFIFFSLSWH</sequence>
<dbReference type="AlphaFoldDB" id="A0A8C2EN22"/>
<dbReference type="InterPro" id="IPR013783">
    <property type="entry name" value="Ig-like_fold"/>
</dbReference>
<protein>
    <recommendedName>
        <fullName evidence="3">Ig-like domain-containing protein</fullName>
    </recommendedName>
</protein>
<reference evidence="1" key="1">
    <citation type="submission" date="2025-08" db="UniProtKB">
        <authorList>
            <consortium name="Ensembl"/>
        </authorList>
    </citation>
    <scope>IDENTIFICATION</scope>
</reference>